<dbReference type="Proteomes" id="UP000321039">
    <property type="component" value="Unassembled WGS sequence"/>
</dbReference>
<feature type="compositionally biased region" description="Basic residues" evidence="1">
    <location>
        <begin position="45"/>
        <end position="54"/>
    </location>
</feature>
<sequence>MKKLFGIFTLGALLASGSGQLLADDRRHGDHDRRGHHEYRDHHRDSKHYRKHHGKHHRKYYGHSYWKHDHHGRYYQRPGWRGDDRYFGLYFGIPGVDISLRHYHDGRACYDRHRH</sequence>
<dbReference type="RefSeq" id="WP_148069727.1">
    <property type="nucleotide sequence ID" value="NZ_VRZA01000007.1"/>
</dbReference>
<dbReference type="AlphaFoldDB" id="A0A5C8ZSK3"/>
<proteinExistence type="predicted"/>
<reference evidence="3 4" key="1">
    <citation type="submission" date="2019-08" db="EMBL/GenBank/DDBJ databases">
        <title>Parahaliea maris sp. nov., isolated from the surface seawater.</title>
        <authorList>
            <person name="Liu Y."/>
        </authorList>
    </citation>
    <scope>NUCLEOTIDE SEQUENCE [LARGE SCALE GENOMIC DNA]</scope>
    <source>
        <strain evidence="3 4">HSLHS9</strain>
    </source>
</reference>
<evidence type="ECO:0000256" key="1">
    <source>
        <dbReference type="SAM" id="MobiDB-lite"/>
    </source>
</evidence>
<keyword evidence="2" id="KW-0732">Signal</keyword>
<keyword evidence="4" id="KW-1185">Reference proteome</keyword>
<evidence type="ECO:0000313" key="3">
    <source>
        <dbReference type="EMBL" id="TXS90729.1"/>
    </source>
</evidence>
<name>A0A5C8ZSK3_9GAMM</name>
<feature type="region of interest" description="Disordered" evidence="1">
    <location>
        <begin position="26"/>
        <end position="54"/>
    </location>
</feature>
<evidence type="ECO:0000313" key="4">
    <source>
        <dbReference type="Proteomes" id="UP000321039"/>
    </source>
</evidence>
<gene>
    <name evidence="3" type="ORF">FV139_17260</name>
</gene>
<comment type="caution">
    <text evidence="3">The sequence shown here is derived from an EMBL/GenBank/DDBJ whole genome shotgun (WGS) entry which is preliminary data.</text>
</comment>
<organism evidence="3 4">
    <name type="scientific">Parahaliea maris</name>
    <dbReference type="NCBI Taxonomy" id="2716870"/>
    <lineage>
        <taxon>Bacteria</taxon>
        <taxon>Pseudomonadati</taxon>
        <taxon>Pseudomonadota</taxon>
        <taxon>Gammaproteobacteria</taxon>
        <taxon>Cellvibrionales</taxon>
        <taxon>Halieaceae</taxon>
        <taxon>Parahaliea</taxon>
    </lineage>
</organism>
<evidence type="ECO:0000256" key="2">
    <source>
        <dbReference type="SAM" id="SignalP"/>
    </source>
</evidence>
<feature type="chain" id="PRO_5022713629" evidence="2">
    <location>
        <begin position="24"/>
        <end position="115"/>
    </location>
</feature>
<protein>
    <submittedName>
        <fullName evidence="3">Uncharacterized protein</fullName>
    </submittedName>
</protein>
<dbReference type="EMBL" id="VRZA01000007">
    <property type="protein sequence ID" value="TXS90729.1"/>
    <property type="molecule type" value="Genomic_DNA"/>
</dbReference>
<accession>A0A5C8ZSK3</accession>
<feature type="compositionally biased region" description="Basic and acidic residues" evidence="1">
    <location>
        <begin position="26"/>
        <end position="44"/>
    </location>
</feature>
<feature type="signal peptide" evidence="2">
    <location>
        <begin position="1"/>
        <end position="23"/>
    </location>
</feature>